<name>A0A0C9YUE1_9AGAM</name>
<keyword evidence="1" id="KW-0175">Coiled coil</keyword>
<proteinExistence type="predicted"/>
<dbReference type="EMBL" id="KN833766">
    <property type="protein sequence ID" value="KIK20351.1"/>
    <property type="molecule type" value="Genomic_DNA"/>
</dbReference>
<evidence type="ECO:0000256" key="2">
    <source>
        <dbReference type="SAM" id="MobiDB-lite"/>
    </source>
</evidence>
<feature type="region of interest" description="Disordered" evidence="2">
    <location>
        <begin position="1"/>
        <end position="103"/>
    </location>
</feature>
<evidence type="ECO:0000256" key="1">
    <source>
        <dbReference type="SAM" id="Coils"/>
    </source>
</evidence>
<dbReference type="AlphaFoldDB" id="A0A0C9YUE1"/>
<keyword evidence="4" id="KW-1185">Reference proteome</keyword>
<feature type="compositionally biased region" description="Polar residues" evidence="2">
    <location>
        <begin position="92"/>
        <end position="103"/>
    </location>
</feature>
<reference evidence="4" key="2">
    <citation type="submission" date="2015-01" db="EMBL/GenBank/DDBJ databases">
        <title>Evolutionary Origins and Diversification of the Mycorrhizal Mutualists.</title>
        <authorList>
            <consortium name="DOE Joint Genome Institute"/>
            <consortium name="Mycorrhizal Genomics Consortium"/>
            <person name="Kohler A."/>
            <person name="Kuo A."/>
            <person name="Nagy L.G."/>
            <person name="Floudas D."/>
            <person name="Copeland A."/>
            <person name="Barry K.W."/>
            <person name="Cichocki N."/>
            <person name="Veneault-Fourrey C."/>
            <person name="LaButti K."/>
            <person name="Lindquist E.A."/>
            <person name="Lipzen A."/>
            <person name="Lundell T."/>
            <person name="Morin E."/>
            <person name="Murat C."/>
            <person name="Riley R."/>
            <person name="Ohm R."/>
            <person name="Sun H."/>
            <person name="Tunlid A."/>
            <person name="Henrissat B."/>
            <person name="Grigoriev I.V."/>
            <person name="Hibbett D.S."/>
            <person name="Martin F."/>
        </authorList>
    </citation>
    <scope>NUCLEOTIDE SEQUENCE [LARGE SCALE GENOMIC DNA]</scope>
    <source>
        <strain evidence="4">441</strain>
    </source>
</reference>
<organism evidence="3 4">
    <name type="scientific">Pisolithus microcarpus 441</name>
    <dbReference type="NCBI Taxonomy" id="765257"/>
    <lineage>
        <taxon>Eukaryota</taxon>
        <taxon>Fungi</taxon>
        <taxon>Dikarya</taxon>
        <taxon>Basidiomycota</taxon>
        <taxon>Agaricomycotina</taxon>
        <taxon>Agaricomycetes</taxon>
        <taxon>Agaricomycetidae</taxon>
        <taxon>Boletales</taxon>
        <taxon>Sclerodermatineae</taxon>
        <taxon>Pisolithaceae</taxon>
        <taxon>Pisolithus</taxon>
    </lineage>
</organism>
<feature type="compositionally biased region" description="Low complexity" evidence="2">
    <location>
        <begin position="32"/>
        <end position="44"/>
    </location>
</feature>
<feature type="compositionally biased region" description="Polar residues" evidence="2">
    <location>
        <begin position="301"/>
        <end position="313"/>
    </location>
</feature>
<feature type="region of interest" description="Disordered" evidence="2">
    <location>
        <begin position="293"/>
        <end position="401"/>
    </location>
</feature>
<evidence type="ECO:0000313" key="4">
    <source>
        <dbReference type="Proteomes" id="UP000054018"/>
    </source>
</evidence>
<protein>
    <submittedName>
        <fullName evidence="3">Uncharacterized protein</fullName>
    </submittedName>
</protein>
<reference evidence="3 4" key="1">
    <citation type="submission" date="2014-04" db="EMBL/GenBank/DDBJ databases">
        <authorList>
            <consortium name="DOE Joint Genome Institute"/>
            <person name="Kuo A."/>
            <person name="Kohler A."/>
            <person name="Costa M.D."/>
            <person name="Nagy L.G."/>
            <person name="Floudas D."/>
            <person name="Copeland A."/>
            <person name="Barry K.W."/>
            <person name="Cichocki N."/>
            <person name="Veneault-Fourrey C."/>
            <person name="LaButti K."/>
            <person name="Lindquist E.A."/>
            <person name="Lipzen A."/>
            <person name="Lundell T."/>
            <person name="Morin E."/>
            <person name="Murat C."/>
            <person name="Sun H."/>
            <person name="Tunlid A."/>
            <person name="Henrissat B."/>
            <person name="Grigoriev I.V."/>
            <person name="Hibbett D.S."/>
            <person name="Martin F."/>
            <person name="Nordberg H.P."/>
            <person name="Cantor M.N."/>
            <person name="Hua S.X."/>
        </authorList>
    </citation>
    <scope>NUCLEOTIDE SEQUENCE [LARGE SCALE GENOMIC DNA]</scope>
    <source>
        <strain evidence="3 4">441</strain>
    </source>
</reference>
<dbReference type="HOGENOM" id="CLU_013426_1_0_1"/>
<dbReference type="Proteomes" id="UP000054018">
    <property type="component" value="Unassembled WGS sequence"/>
</dbReference>
<accession>A0A0C9YUE1</accession>
<feature type="compositionally biased region" description="Pro residues" evidence="2">
    <location>
        <begin position="362"/>
        <end position="372"/>
    </location>
</feature>
<evidence type="ECO:0000313" key="3">
    <source>
        <dbReference type="EMBL" id="KIK20351.1"/>
    </source>
</evidence>
<dbReference type="STRING" id="765257.A0A0C9YUE1"/>
<dbReference type="OrthoDB" id="2629925at2759"/>
<feature type="coiled-coil region" evidence="1">
    <location>
        <begin position="164"/>
        <end position="249"/>
    </location>
</feature>
<gene>
    <name evidence="3" type="ORF">PISMIDRAFT_24207</name>
</gene>
<sequence>MSHEAELPMPGAMLDESQSPLHTPTPRRSPASLTSHHSRTSSTHCHPEAVQTVQGDDLFDEEERMALNRNAITRDPQPSGSESAVTADEGPQPSSSDVRQPSLQWASNLRRMRDASDSLNGGSETGYRGSWQDKCRFGEVDYSQALRRELYEKKEITSGLRMHMRSLKATCHSLEERNQRLQRTAQHELEGQQSKIVELQNIIQQRKEEQEALHTQLVMDRQAASLQHRNEIESLRQEMKANMDSQLQDMLKESRETITQVLEQRNLELNEKLNTVRAAMRVEKETEIANLERRYALRGRQGTTTSRSPQPDSMDTMETRAISSGLSMPAPATSSERHTSTPTPVAQARPPLPRMGPSARAPVPPARVPGPSVPVSETNMPRARSTEREPSAPPHDQLPNLQTSEFTEALTRGVETALKNIFANGQFSRYVKQSPRKRAHVKEIDEIRVVETKEERNFYLRYARRVTILRHIVELKAEGNGDDADAWRWLLKLVETLGEHGMSSDESDAGNDIEAVLRVKNMDWRRSIARELDVVDLQRLVDVDVFSPQGSRPLKRIRAPGNLESCRTAVKGLPISLYDGAWIASLTQRQLEELNASEERFLWMQVAVAS</sequence>